<dbReference type="InterPro" id="IPR036291">
    <property type="entry name" value="NAD(P)-bd_dom_sf"/>
</dbReference>
<keyword evidence="3" id="KW-1185">Reference proteome</keyword>
<reference evidence="2 3" key="1">
    <citation type="submission" date="2015-11" db="EMBL/GenBank/DDBJ databases">
        <title>Draft genome sequence of Agrobacterium sp. R89-1.</title>
        <authorList>
            <person name="Zahradnik J."/>
            <person name="Kyslikova E."/>
            <person name="Palyzova A."/>
            <person name="Kyslik P."/>
        </authorList>
    </citation>
    <scope>NUCLEOTIDE SEQUENCE [LARGE SCALE GENOMIC DNA]</scope>
    <source>
        <strain evidence="2 3">R89-1</strain>
    </source>
</reference>
<dbReference type="PANTHER" id="PTHR11695:SF294">
    <property type="entry name" value="RETICULON-4-INTERACTING PROTEIN 1, MITOCHONDRIAL"/>
    <property type="match status" value="1"/>
</dbReference>
<protein>
    <submittedName>
        <fullName evidence="2">NADPH:quinone oxidoreductase</fullName>
    </submittedName>
</protein>
<accession>A0A135NY45</accession>
<proteinExistence type="predicted"/>
<dbReference type="Pfam" id="PF08240">
    <property type="entry name" value="ADH_N"/>
    <property type="match status" value="1"/>
</dbReference>
<dbReference type="SUPFAM" id="SSF50129">
    <property type="entry name" value="GroES-like"/>
    <property type="match status" value="1"/>
</dbReference>
<dbReference type="AlphaFoldDB" id="A0A135NY45"/>
<dbReference type="CDD" id="cd05289">
    <property type="entry name" value="MDR_like_2"/>
    <property type="match status" value="1"/>
</dbReference>
<dbReference type="GO" id="GO:0016491">
    <property type="term" value="F:oxidoreductase activity"/>
    <property type="evidence" value="ECO:0007669"/>
    <property type="project" value="InterPro"/>
</dbReference>
<evidence type="ECO:0000313" key="2">
    <source>
        <dbReference type="EMBL" id="KXG84080.1"/>
    </source>
</evidence>
<evidence type="ECO:0000313" key="3">
    <source>
        <dbReference type="Proteomes" id="UP000070498"/>
    </source>
</evidence>
<dbReference type="InterPro" id="IPR050700">
    <property type="entry name" value="YIM1/Zinc_Alcohol_DH_Fams"/>
</dbReference>
<dbReference type="InterPro" id="IPR020843">
    <property type="entry name" value="ER"/>
</dbReference>
<gene>
    <name evidence="2" type="ORF">ATO67_13790</name>
</gene>
<evidence type="ECO:0000259" key="1">
    <source>
        <dbReference type="SMART" id="SM00829"/>
    </source>
</evidence>
<dbReference type="STRING" id="2052828.ATO67_13790"/>
<dbReference type="SMART" id="SM00829">
    <property type="entry name" value="PKS_ER"/>
    <property type="match status" value="1"/>
</dbReference>
<dbReference type="InterPro" id="IPR013154">
    <property type="entry name" value="ADH-like_N"/>
</dbReference>
<dbReference type="PANTHER" id="PTHR11695">
    <property type="entry name" value="ALCOHOL DEHYDROGENASE RELATED"/>
    <property type="match status" value="1"/>
</dbReference>
<dbReference type="RefSeq" id="WP_067650037.1">
    <property type="nucleotide sequence ID" value="NZ_KQ961030.1"/>
</dbReference>
<comment type="caution">
    <text evidence="2">The sequence shown here is derived from an EMBL/GenBank/DDBJ whole genome shotgun (WGS) entry which is preliminary data.</text>
</comment>
<name>A0A135NY45_9HYPH</name>
<organism evidence="2 3">
    <name type="scientific">Agrobacterium bohemicum</name>
    <dbReference type="NCBI Taxonomy" id="2052828"/>
    <lineage>
        <taxon>Bacteria</taxon>
        <taxon>Pseudomonadati</taxon>
        <taxon>Pseudomonadota</taxon>
        <taxon>Alphaproteobacteria</taxon>
        <taxon>Hyphomicrobiales</taxon>
        <taxon>Rhizobiaceae</taxon>
        <taxon>Rhizobium/Agrobacterium group</taxon>
        <taxon>Agrobacterium</taxon>
    </lineage>
</organism>
<feature type="domain" description="Enoyl reductase (ER)" evidence="1">
    <location>
        <begin position="10"/>
        <end position="304"/>
    </location>
</feature>
<dbReference type="Pfam" id="PF13602">
    <property type="entry name" value="ADH_zinc_N_2"/>
    <property type="match status" value="1"/>
</dbReference>
<dbReference type="Gene3D" id="3.90.180.10">
    <property type="entry name" value="Medium-chain alcohol dehydrogenases, catalytic domain"/>
    <property type="match status" value="1"/>
</dbReference>
<dbReference type="Proteomes" id="UP000070498">
    <property type="component" value="Unassembled WGS sequence"/>
</dbReference>
<sequence length="306" mass="32237">MQQIILSDYEQTPALTDVAIPEPNHGEVLVRVKAAALNPLDVKLQLGRVHAYFPLTFPSQMGTDLAGTIEKTGSLTSRWRVGDRVMARLDPTKGGAFADYAIVPEDQLVLLPQDLNFNSAAGLPTAAGTAWQALVEIADLKAGQTVLVHAGTGGVGSVAIQFARGLGARVIASASGDGVEIARELGADQVIDYRSEDFATKVSDIDVVLDTIGGETQQRSFDVLRSGGKLVSTVSPPDQALATAHKVEGTFVFHTSNAGRLSDLVKAMRAMGQSVLIDGVFPITSFAEAFGRQASGRARGKIIISV</sequence>
<dbReference type="EMBL" id="LNUW01000038">
    <property type="protein sequence ID" value="KXG84080.1"/>
    <property type="molecule type" value="Genomic_DNA"/>
</dbReference>
<dbReference type="Gene3D" id="3.40.50.720">
    <property type="entry name" value="NAD(P)-binding Rossmann-like Domain"/>
    <property type="match status" value="1"/>
</dbReference>
<dbReference type="SUPFAM" id="SSF51735">
    <property type="entry name" value="NAD(P)-binding Rossmann-fold domains"/>
    <property type="match status" value="1"/>
</dbReference>
<dbReference type="InterPro" id="IPR011032">
    <property type="entry name" value="GroES-like_sf"/>
</dbReference>